<reference evidence="7 8" key="1">
    <citation type="journal article" date="2016" name="Nat. Commun.">
        <title>Thousands of microbial genomes shed light on interconnected biogeochemical processes in an aquifer system.</title>
        <authorList>
            <person name="Anantharaman K."/>
            <person name="Brown C.T."/>
            <person name="Hug L.A."/>
            <person name="Sharon I."/>
            <person name="Castelle C.J."/>
            <person name="Probst A.J."/>
            <person name="Thomas B.C."/>
            <person name="Singh A."/>
            <person name="Wilkins M.J."/>
            <person name="Karaoz U."/>
            <person name="Brodie E.L."/>
            <person name="Williams K.H."/>
            <person name="Hubbard S.S."/>
            <person name="Banfield J.F."/>
        </authorList>
    </citation>
    <scope>NUCLEOTIDE SEQUENCE [LARGE SCALE GENOMIC DNA]</scope>
</reference>
<organism evidence="7 8">
    <name type="scientific">Candidatus Daviesbacteria bacterium RIFCSPHIGHO2_12_FULL_43_11</name>
    <dbReference type="NCBI Taxonomy" id="1797780"/>
    <lineage>
        <taxon>Bacteria</taxon>
        <taxon>Candidatus Daviesiibacteriota</taxon>
    </lineage>
</organism>
<dbReference type="EMBL" id="MFDH01000026">
    <property type="protein sequence ID" value="OGE35240.1"/>
    <property type="molecule type" value="Genomic_DNA"/>
</dbReference>
<evidence type="ECO:0000256" key="2">
    <source>
        <dbReference type="ARBA" id="ARBA00022649"/>
    </source>
</evidence>
<dbReference type="GO" id="GO:0016787">
    <property type="term" value="F:hydrolase activity"/>
    <property type="evidence" value="ECO:0007669"/>
    <property type="project" value="UniProtKB-KW"/>
</dbReference>
<keyword evidence="1" id="KW-0597">Phosphoprotein</keyword>
<dbReference type="Pfam" id="PF01934">
    <property type="entry name" value="HepT-like"/>
    <property type="match status" value="1"/>
</dbReference>
<proteinExistence type="inferred from homology"/>
<keyword evidence="4" id="KW-0547">Nucleotide-binding</keyword>
<evidence type="ECO:0000256" key="6">
    <source>
        <dbReference type="ARBA" id="ARBA00024207"/>
    </source>
</evidence>
<dbReference type="GO" id="GO:0110001">
    <property type="term" value="C:toxin-antitoxin complex"/>
    <property type="evidence" value="ECO:0007669"/>
    <property type="project" value="InterPro"/>
</dbReference>
<name>A0A1F5K368_9BACT</name>
<evidence type="ECO:0008006" key="9">
    <source>
        <dbReference type="Google" id="ProtNLM"/>
    </source>
</evidence>
<dbReference type="Gene3D" id="1.20.120.580">
    <property type="entry name" value="bsu32300-like"/>
    <property type="match status" value="1"/>
</dbReference>
<keyword evidence="5" id="KW-0378">Hydrolase</keyword>
<comment type="similarity">
    <text evidence="6">Belongs to the HepT RNase toxin family.</text>
</comment>
<gene>
    <name evidence="7" type="ORF">A3E45_03660</name>
</gene>
<comment type="caution">
    <text evidence="7">The sequence shown here is derived from an EMBL/GenBank/DDBJ whole genome shotgun (WGS) entry which is preliminary data.</text>
</comment>
<dbReference type="PANTHER" id="PTHR34139:SF1">
    <property type="entry name" value="RNASE MJ1380-RELATED"/>
    <property type="match status" value="1"/>
</dbReference>
<dbReference type="GO" id="GO:0004540">
    <property type="term" value="F:RNA nuclease activity"/>
    <property type="evidence" value="ECO:0007669"/>
    <property type="project" value="InterPro"/>
</dbReference>
<evidence type="ECO:0000256" key="3">
    <source>
        <dbReference type="ARBA" id="ARBA00022722"/>
    </source>
</evidence>
<dbReference type="InterPro" id="IPR037038">
    <property type="entry name" value="HepT-like_sf"/>
</dbReference>
<keyword evidence="3" id="KW-0540">Nuclease</keyword>
<sequence>MSSRGTKLYLEDILTSITRIADYIQNLSFDEFQNNQLTIDAVVRNLEIVGEAAKNIPEDFTEKHSSLPWREMVTMRNKVIHEYSGVDLDILWKTVREDLPALKGQVQELLETA</sequence>
<accession>A0A1F5K368</accession>
<evidence type="ECO:0000313" key="7">
    <source>
        <dbReference type="EMBL" id="OGE35240.1"/>
    </source>
</evidence>
<protein>
    <recommendedName>
        <fullName evidence="9">DUF86 domain-containing protein</fullName>
    </recommendedName>
</protein>
<dbReference type="AlphaFoldDB" id="A0A1F5K368"/>
<dbReference type="PANTHER" id="PTHR34139">
    <property type="entry name" value="UPF0331 PROTEIN MJ0127"/>
    <property type="match status" value="1"/>
</dbReference>
<evidence type="ECO:0000256" key="1">
    <source>
        <dbReference type="ARBA" id="ARBA00022553"/>
    </source>
</evidence>
<dbReference type="STRING" id="1797780.A3E45_03660"/>
<dbReference type="InterPro" id="IPR051813">
    <property type="entry name" value="HepT_RNase_toxin"/>
</dbReference>
<dbReference type="InterPro" id="IPR008201">
    <property type="entry name" value="HepT-like"/>
</dbReference>
<keyword evidence="2" id="KW-1277">Toxin-antitoxin system</keyword>
<dbReference type="GO" id="GO:0000166">
    <property type="term" value="F:nucleotide binding"/>
    <property type="evidence" value="ECO:0007669"/>
    <property type="project" value="UniProtKB-KW"/>
</dbReference>
<evidence type="ECO:0000256" key="4">
    <source>
        <dbReference type="ARBA" id="ARBA00022741"/>
    </source>
</evidence>
<dbReference type="Proteomes" id="UP000176405">
    <property type="component" value="Unassembled WGS sequence"/>
</dbReference>
<evidence type="ECO:0000256" key="5">
    <source>
        <dbReference type="ARBA" id="ARBA00022801"/>
    </source>
</evidence>
<evidence type="ECO:0000313" key="8">
    <source>
        <dbReference type="Proteomes" id="UP000176405"/>
    </source>
</evidence>